<proteinExistence type="predicted"/>
<protein>
    <submittedName>
        <fullName evidence="1">Uncharacterized protein</fullName>
    </submittedName>
</protein>
<feature type="non-terminal residue" evidence="1">
    <location>
        <position position="1"/>
    </location>
</feature>
<feature type="non-terminal residue" evidence="1">
    <location>
        <position position="69"/>
    </location>
</feature>
<dbReference type="AlphaFoldDB" id="A0AAD7ECN9"/>
<accession>A0AAD7ECN9</accession>
<name>A0AAD7ECN9_9AGAR</name>
<keyword evidence="2" id="KW-1185">Reference proteome</keyword>
<evidence type="ECO:0000313" key="1">
    <source>
        <dbReference type="EMBL" id="KAJ7312560.1"/>
    </source>
</evidence>
<reference evidence="1" key="1">
    <citation type="submission" date="2023-03" db="EMBL/GenBank/DDBJ databases">
        <title>Massive genome expansion in bonnet fungi (Mycena s.s.) driven by repeated elements and novel gene families across ecological guilds.</title>
        <authorList>
            <consortium name="Lawrence Berkeley National Laboratory"/>
            <person name="Harder C.B."/>
            <person name="Miyauchi S."/>
            <person name="Viragh M."/>
            <person name="Kuo A."/>
            <person name="Thoen E."/>
            <person name="Andreopoulos B."/>
            <person name="Lu D."/>
            <person name="Skrede I."/>
            <person name="Drula E."/>
            <person name="Henrissat B."/>
            <person name="Morin E."/>
            <person name="Kohler A."/>
            <person name="Barry K."/>
            <person name="LaButti K."/>
            <person name="Morin E."/>
            <person name="Salamov A."/>
            <person name="Lipzen A."/>
            <person name="Mereny Z."/>
            <person name="Hegedus B."/>
            <person name="Baldrian P."/>
            <person name="Stursova M."/>
            <person name="Weitz H."/>
            <person name="Taylor A."/>
            <person name="Grigoriev I.V."/>
            <person name="Nagy L.G."/>
            <person name="Martin F."/>
            <person name="Kauserud H."/>
        </authorList>
    </citation>
    <scope>NUCLEOTIDE SEQUENCE</scope>
    <source>
        <strain evidence="1">CBHHK002</strain>
    </source>
</reference>
<organism evidence="1 2">
    <name type="scientific">Mycena albidolilacea</name>
    <dbReference type="NCBI Taxonomy" id="1033008"/>
    <lineage>
        <taxon>Eukaryota</taxon>
        <taxon>Fungi</taxon>
        <taxon>Dikarya</taxon>
        <taxon>Basidiomycota</taxon>
        <taxon>Agaricomycotina</taxon>
        <taxon>Agaricomycetes</taxon>
        <taxon>Agaricomycetidae</taxon>
        <taxon>Agaricales</taxon>
        <taxon>Marasmiineae</taxon>
        <taxon>Mycenaceae</taxon>
        <taxon>Mycena</taxon>
    </lineage>
</organism>
<comment type="caution">
    <text evidence="1">The sequence shown here is derived from an EMBL/GenBank/DDBJ whole genome shotgun (WGS) entry which is preliminary data.</text>
</comment>
<dbReference type="EMBL" id="JARIHO010000071">
    <property type="protein sequence ID" value="KAJ7312560.1"/>
    <property type="molecule type" value="Genomic_DNA"/>
</dbReference>
<evidence type="ECO:0000313" key="2">
    <source>
        <dbReference type="Proteomes" id="UP001218218"/>
    </source>
</evidence>
<dbReference type="Proteomes" id="UP001218218">
    <property type="component" value="Unassembled WGS sequence"/>
</dbReference>
<sequence>SLDPTGVQRLNTGEAERLGFPSLTFKREISGFSWDRNVYAGLRQYHEAKGFDPDTQELARHLGFPLYKL</sequence>
<gene>
    <name evidence="1" type="ORF">DFH08DRAFT_655413</name>
</gene>